<organism evidence="2 3">
    <name type="scientific">Trichophyton soudanense CBS 452.61</name>
    <dbReference type="NCBI Taxonomy" id="1215331"/>
    <lineage>
        <taxon>Eukaryota</taxon>
        <taxon>Fungi</taxon>
        <taxon>Dikarya</taxon>
        <taxon>Ascomycota</taxon>
        <taxon>Pezizomycotina</taxon>
        <taxon>Eurotiomycetes</taxon>
        <taxon>Eurotiomycetidae</taxon>
        <taxon>Onygenales</taxon>
        <taxon>Arthrodermataceae</taxon>
        <taxon>Trichophyton</taxon>
    </lineage>
</organism>
<dbReference type="EMBL" id="KK208733">
    <property type="protein sequence ID" value="EZF78052.1"/>
    <property type="molecule type" value="Genomic_DNA"/>
</dbReference>
<evidence type="ECO:0000313" key="2">
    <source>
        <dbReference type="EMBL" id="EZF78052.1"/>
    </source>
</evidence>
<protein>
    <recommendedName>
        <fullName evidence="4">Fatty acid hydroxylase domain-containing protein</fullName>
    </recommendedName>
</protein>
<feature type="transmembrane region" description="Helical" evidence="1">
    <location>
        <begin position="23"/>
        <end position="45"/>
    </location>
</feature>
<evidence type="ECO:0000313" key="3">
    <source>
        <dbReference type="Proteomes" id="UP000023623"/>
    </source>
</evidence>
<reference evidence="2 3" key="1">
    <citation type="submission" date="2014-02" db="EMBL/GenBank/DDBJ databases">
        <title>The Genome Sequence of Trichophyton rubrum (morphotype soudanense) CBS 452.61.</title>
        <authorList>
            <consortium name="The Broad Institute Genomics Platform"/>
            <person name="Cuomo C.A."/>
            <person name="White T.C."/>
            <person name="Graser Y."/>
            <person name="Martinez-Rossi N."/>
            <person name="Heitman J."/>
            <person name="Young S.K."/>
            <person name="Zeng Q."/>
            <person name="Gargeya S."/>
            <person name="Abouelleil A."/>
            <person name="Alvarado L."/>
            <person name="Chapman S.B."/>
            <person name="Gainer-Dewar J."/>
            <person name="Goldberg J."/>
            <person name="Griggs A."/>
            <person name="Gujja S."/>
            <person name="Hansen M."/>
            <person name="Howarth C."/>
            <person name="Imamovic A."/>
            <person name="Larimer J."/>
            <person name="Martinez D."/>
            <person name="Murphy C."/>
            <person name="Pearson M.D."/>
            <person name="Persinoti G."/>
            <person name="Poon T."/>
            <person name="Priest M."/>
            <person name="Roberts A.D."/>
            <person name="Saif S."/>
            <person name="Shea T.D."/>
            <person name="Sykes S.N."/>
            <person name="Wortman J."/>
            <person name="Nusbaum C."/>
            <person name="Birren B."/>
        </authorList>
    </citation>
    <scope>NUCLEOTIDE SEQUENCE [LARGE SCALE GENOMIC DNA]</scope>
    <source>
        <strain evidence="2 3">CBS 452.61</strain>
    </source>
</reference>
<dbReference type="HOGENOM" id="CLU_2147658_0_0_1"/>
<keyword evidence="1" id="KW-0472">Membrane</keyword>
<feature type="transmembrane region" description="Helical" evidence="1">
    <location>
        <begin position="65"/>
        <end position="82"/>
    </location>
</feature>
<keyword evidence="1" id="KW-1133">Transmembrane helix</keyword>
<sequence>MRSFDHKLRVDRRFRRAQIRDEIVESLLGILGIGLANTVFGMLQIHGYSRLYHSMNDGPSLWYEVMQYPLAMFLTETGVYWLHRMFHLPVLYSYTHKSHHRFVNHPPLFPQR</sequence>
<dbReference type="PANTHER" id="PTHR11863">
    <property type="entry name" value="STEROL DESATURASE"/>
    <property type="match status" value="1"/>
</dbReference>
<keyword evidence="3" id="KW-1185">Reference proteome</keyword>
<dbReference type="InterPro" id="IPR050307">
    <property type="entry name" value="Sterol_Desaturase_Related"/>
</dbReference>
<dbReference type="AlphaFoldDB" id="A0A022Y512"/>
<proteinExistence type="predicted"/>
<accession>A0A022Y512</accession>
<evidence type="ECO:0000256" key="1">
    <source>
        <dbReference type="SAM" id="Phobius"/>
    </source>
</evidence>
<keyword evidence="1" id="KW-0812">Transmembrane</keyword>
<evidence type="ECO:0008006" key="4">
    <source>
        <dbReference type="Google" id="ProtNLM"/>
    </source>
</evidence>
<dbReference type="Proteomes" id="UP000023623">
    <property type="component" value="Unassembled WGS sequence"/>
</dbReference>
<gene>
    <name evidence="2" type="ORF">H105_00894</name>
</gene>
<name>A0A022Y512_TRISD</name>